<dbReference type="RefSeq" id="WP_077539360.1">
    <property type="nucleotide sequence ID" value="NZ_CP019633.1"/>
</dbReference>
<dbReference type="STRING" id="1940790.L21SP3_00687"/>
<proteinExistence type="predicted"/>
<organism evidence="1 2">
    <name type="scientific">Sedimentisphaera cyanobacteriorum</name>
    <dbReference type="NCBI Taxonomy" id="1940790"/>
    <lineage>
        <taxon>Bacteria</taxon>
        <taxon>Pseudomonadati</taxon>
        <taxon>Planctomycetota</taxon>
        <taxon>Phycisphaerae</taxon>
        <taxon>Sedimentisphaerales</taxon>
        <taxon>Sedimentisphaeraceae</taxon>
        <taxon>Sedimentisphaera</taxon>
    </lineage>
</organism>
<protein>
    <recommendedName>
        <fullName evidence="3">DUF4292 domain-containing protein</fullName>
    </recommendedName>
</protein>
<dbReference type="KEGG" id="pbu:L21SP3_00687"/>
<sequence length="271" mass="30558">MKVWILLTAGIIFTAGCSMPPKIDFGSQNADPPSPVRIAEKLEKRKAAAQSFALRAEGKYKSDSLSGDVTANLYFNSIRSIAVQLKSIMGTMIIAGSGQDKIWYKSYKGKDKACYIFPRSIADQCSVIGGLSGIKPEIMLGFIPPNTIRQSDMVYSEGRWYFEDKSSSGEYAKYSFNSESLLPQSIEIYRNARLAVSIVLPSYTKLKKDFEVPDVIQIQTDQDNAFIHLKTDKLKLFNFSDQMKKRFFSLPESDKYFRLDENCSFSPYTPN</sequence>
<dbReference type="Proteomes" id="UP000188273">
    <property type="component" value="Chromosome"/>
</dbReference>
<dbReference type="PROSITE" id="PS51257">
    <property type="entry name" value="PROKAR_LIPOPROTEIN"/>
    <property type="match status" value="1"/>
</dbReference>
<evidence type="ECO:0000313" key="2">
    <source>
        <dbReference type="Proteomes" id="UP000188273"/>
    </source>
</evidence>
<reference evidence="2" key="1">
    <citation type="submission" date="2017-02" db="EMBL/GenBank/DDBJ databases">
        <title>Comparative genomics and description of representatives of a novel lineage of planctomycetes thriving in anoxic sediments.</title>
        <authorList>
            <person name="Spring S."/>
            <person name="Bunk B."/>
            <person name="Sproer C."/>
            <person name="Klenk H.-P."/>
        </authorList>
    </citation>
    <scope>NUCLEOTIDE SEQUENCE [LARGE SCALE GENOMIC DNA]</scope>
    <source>
        <strain evidence="2">L21-RPul-D3</strain>
    </source>
</reference>
<dbReference type="AlphaFoldDB" id="A0A1Q2HNQ6"/>
<accession>A0A1Q2HNQ6</accession>
<dbReference type="OrthoDB" id="9878915at2"/>
<keyword evidence="2" id="KW-1185">Reference proteome</keyword>
<gene>
    <name evidence="1" type="ORF">L21SP3_00687</name>
</gene>
<evidence type="ECO:0000313" key="1">
    <source>
        <dbReference type="EMBL" id="AQQ08894.1"/>
    </source>
</evidence>
<evidence type="ECO:0008006" key="3">
    <source>
        <dbReference type="Google" id="ProtNLM"/>
    </source>
</evidence>
<name>A0A1Q2HNQ6_9BACT</name>
<dbReference type="EMBL" id="CP019633">
    <property type="protein sequence ID" value="AQQ08894.1"/>
    <property type="molecule type" value="Genomic_DNA"/>
</dbReference>